<dbReference type="Pfam" id="PF07690">
    <property type="entry name" value="MFS_1"/>
    <property type="match status" value="1"/>
</dbReference>
<protein>
    <submittedName>
        <fullName evidence="6">MFS transporter permease</fullName>
    </submittedName>
</protein>
<evidence type="ECO:0000256" key="3">
    <source>
        <dbReference type="ARBA" id="ARBA00023136"/>
    </source>
</evidence>
<accession>A0A150PEW8</accession>
<dbReference type="InterPro" id="IPR020846">
    <property type="entry name" value="MFS_dom"/>
</dbReference>
<dbReference type="EMBL" id="JELX01002798">
    <property type="protein sequence ID" value="KYF54251.1"/>
    <property type="molecule type" value="Genomic_DNA"/>
</dbReference>
<evidence type="ECO:0000313" key="6">
    <source>
        <dbReference type="EMBL" id="KYF54251.1"/>
    </source>
</evidence>
<feature type="transmembrane region" description="Helical" evidence="4">
    <location>
        <begin position="219"/>
        <end position="237"/>
    </location>
</feature>
<comment type="caution">
    <text evidence="6">The sequence shown here is derived from an EMBL/GenBank/DDBJ whole genome shotgun (WGS) entry which is preliminary data.</text>
</comment>
<dbReference type="Gene3D" id="1.20.1250.20">
    <property type="entry name" value="MFS general substrate transporter like domains"/>
    <property type="match status" value="2"/>
</dbReference>
<dbReference type="Proteomes" id="UP000075604">
    <property type="component" value="Unassembled WGS sequence"/>
</dbReference>
<evidence type="ECO:0000259" key="5">
    <source>
        <dbReference type="PROSITE" id="PS50850"/>
    </source>
</evidence>
<dbReference type="InterPro" id="IPR011701">
    <property type="entry name" value="MFS"/>
</dbReference>
<dbReference type="PANTHER" id="PTHR23531">
    <property type="entry name" value="QUINOLENE RESISTANCE PROTEIN NORA"/>
    <property type="match status" value="1"/>
</dbReference>
<feature type="transmembrane region" description="Helical" evidence="4">
    <location>
        <begin position="327"/>
        <end position="349"/>
    </location>
</feature>
<feature type="transmembrane region" description="Helical" evidence="4">
    <location>
        <begin position="243"/>
        <end position="262"/>
    </location>
</feature>
<sequence>MFAALSSVMGISVGVAKVTTTLYAMELRANEALLGLIAGSQSVGVLLMSIPIGLLVDHLGPSRLFVLGSLVAGTLYMALPAVPTPVFLLVCTTAISFFMPMRFVSLSTVFMQQLETVGEGKAGWYRGTHMVGMFLLGPMLAAALTKALGFQGTYWLIGASFLVTVFMSPIVFGRYAARSTPRRELRLSGVRSDLGLLAQDVELRGVCLIEFAAQSVNSFFMFFIIPIGVAVASLTAAEASGLLAWQGVTYIFALFSLGGLVGRVGHERIYLTSLVLVPIALFLLGLSGELNLLRAGGLILGLGLGLLQIANLTRIARIGARVGRGKVAGLHALVGPSGGLFGSTVGGLVGKSLGLQSMFLLLSVLFGLLVALARRTSSAVAAVHPAPTEPAAAE</sequence>
<dbReference type="GO" id="GO:0022857">
    <property type="term" value="F:transmembrane transporter activity"/>
    <property type="evidence" value="ECO:0007669"/>
    <property type="project" value="InterPro"/>
</dbReference>
<evidence type="ECO:0000313" key="7">
    <source>
        <dbReference type="Proteomes" id="UP000075604"/>
    </source>
</evidence>
<reference evidence="6 7" key="1">
    <citation type="submission" date="2014-02" db="EMBL/GenBank/DDBJ databases">
        <title>The small core and large imbalanced accessory genome model reveals a collaborative survival strategy of Sorangium cellulosum strains in nature.</title>
        <authorList>
            <person name="Han K."/>
            <person name="Peng R."/>
            <person name="Blom J."/>
            <person name="Li Y.-Z."/>
        </authorList>
    </citation>
    <scope>NUCLEOTIDE SEQUENCE [LARGE SCALE GENOMIC DNA]</scope>
    <source>
        <strain evidence="6 7">So0157-18</strain>
    </source>
</reference>
<feature type="transmembrane region" description="Helical" evidence="4">
    <location>
        <begin position="154"/>
        <end position="177"/>
    </location>
</feature>
<feature type="transmembrane region" description="Helical" evidence="4">
    <location>
        <begin position="269"/>
        <end position="286"/>
    </location>
</feature>
<keyword evidence="1 4" id="KW-0812">Transmembrane</keyword>
<dbReference type="SUPFAM" id="SSF103473">
    <property type="entry name" value="MFS general substrate transporter"/>
    <property type="match status" value="1"/>
</dbReference>
<feature type="transmembrane region" description="Helical" evidence="4">
    <location>
        <begin position="87"/>
        <end position="110"/>
    </location>
</feature>
<dbReference type="PANTHER" id="PTHR23531:SF1">
    <property type="entry name" value="QUINOLENE RESISTANCE PROTEIN NORA"/>
    <property type="match status" value="1"/>
</dbReference>
<feature type="transmembrane region" description="Helical" evidence="4">
    <location>
        <begin position="355"/>
        <end position="373"/>
    </location>
</feature>
<dbReference type="InterPro" id="IPR052714">
    <property type="entry name" value="MFS_Exporter"/>
</dbReference>
<evidence type="ECO:0000256" key="2">
    <source>
        <dbReference type="ARBA" id="ARBA00022989"/>
    </source>
</evidence>
<feature type="domain" description="Major facilitator superfamily (MFS) profile" evidence="5">
    <location>
        <begin position="203"/>
        <end position="394"/>
    </location>
</feature>
<dbReference type="PROSITE" id="PS50850">
    <property type="entry name" value="MFS"/>
    <property type="match status" value="1"/>
</dbReference>
<evidence type="ECO:0000256" key="1">
    <source>
        <dbReference type="ARBA" id="ARBA00022692"/>
    </source>
</evidence>
<gene>
    <name evidence="6" type="ORF">BE04_04690</name>
</gene>
<keyword evidence="2 4" id="KW-1133">Transmembrane helix</keyword>
<dbReference type="InterPro" id="IPR036259">
    <property type="entry name" value="MFS_trans_sf"/>
</dbReference>
<name>A0A150PEW8_SORCE</name>
<proteinExistence type="predicted"/>
<feature type="transmembrane region" description="Helical" evidence="4">
    <location>
        <begin position="292"/>
        <end position="315"/>
    </location>
</feature>
<feature type="transmembrane region" description="Helical" evidence="4">
    <location>
        <begin position="32"/>
        <end position="56"/>
    </location>
</feature>
<evidence type="ECO:0000256" key="4">
    <source>
        <dbReference type="SAM" id="Phobius"/>
    </source>
</evidence>
<feature type="transmembrane region" description="Helical" evidence="4">
    <location>
        <begin position="130"/>
        <end position="148"/>
    </location>
</feature>
<keyword evidence="3 4" id="KW-0472">Membrane</keyword>
<organism evidence="6 7">
    <name type="scientific">Sorangium cellulosum</name>
    <name type="common">Polyangium cellulosum</name>
    <dbReference type="NCBI Taxonomy" id="56"/>
    <lineage>
        <taxon>Bacteria</taxon>
        <taxon>Pseudomonadati</taxon>
        <taxon>Myxococcota</taxon>
        <taxon>Polyangia</taxon>
        <taxon>Polyangiales</taxon>
        <taxon>Polyangiaceae</taxon>
        <taxon>Sorangium</taxon>
    </lineage>
</organism>
<dbReference type="AlphaFoldDB" id="A0A150PEW8"/>